<dbReference type="RefSeq" id="WP_227708014.1">
    <property type="nucleotide sequence ID" value="NZ_JAJEQX010000018.1"/>
</dbReference>
<gene>
    <name evidence="1" type="ORF">LKD70_10680</name>
</gene>
<proteinExistence type="predicted"/>
<protein>
    <submittedName>
        <fullName evidence="1">DUF5688 family protein</fullName>
    </submittedName>
</protein>
<comment type="caution">
    <text evidence="1">The sequence shown here is derived from an EMBL/GenBank/DDBJ whole genome shotgun (WGS) entry which is preliminary data.</text>
</comment>
<dbReference type="EMBL" id="JAJEQX010000018">
    <property type="protein sequence ID" value="MCC2254876.1"/>
    <property type="molecule type" value="Genomic_DNA"/>
</dbReference>
<dbReference type="Pfam" id="PF18941">
    <property type="entry name" value="DUF5688"/>
    <property type="match status" value="1"/>
</dbReference>
<name>A0ABS8FXV8_9FIRM</name>
<dbReference type="InterPro" id="IPR043743">
    <property type="entry name" value="DUF5688"/>
</dbReference>
<accession>A0ABS8FXV8</accession>
<evidence type="ECO:0000313" key="1">
    <source>
        <dbReference type="EMBL" id="MCC2254876.1"/>
    </source>
</evidence>
<evidence type="ECO:0000313" key="2">
    <source>
        <dbReference type="Proteomes" id="UP001198151"/>
    </source>
</evidence>
<dbReference type="Proteomes" id="UP001198151">
    <property type="component" value="Unassembled WGS sequence"/>
</dbReference>
<keyword evidence="2" id="KW-1185">Reference proteome</keyword>
<sequence length="322" mass="36630">MDFNEFACAVEERINLNLTGGVRAGIYTAVKNNGRERTGILIEAPGVNISPTIYLEEFFENYRNGTSMDEVVEEMLKFYESIRKEESWNCEDLLTFEGVKDRVVFRLINTAANREFLEEVPHLAFLDLSVVFYVLLEVNGESTATLVVNHAHMRRWDVTVETLWKTAAENAKVLLPAEFFTMKYALREIMGKSTEYGRADQSGNLFAANVQCSDGMYVLSNKLRSYGAACMAYPHVLDMIGQILRKDFYILPSSIHEVVIVPQNPVLCCSDMNEMVKEVNETQVEDEEVLSDHVYLYERNTGRLLCGTENRAGKCCVQENVF</sequence>
<organism evidence="1 2">
    <name type="scientific">Ruminococcus turbiniformis</name>
    <dbReference type="NCBI Taxonomy" id="2881258"/>
    <lineage>
        <taxon>Bacteria</taxon>
        <taxon>Bacillati</taxon>
        <taxon>Bacillota</taxon>
        <taxon>Clostridia</taxon>
        <taxon>Eubacteriales</taxon>
        <taxon>Oscillospiraceae</taxon>
        <taxon>Ruminococcus</taxon>
    </lineage>
</organism>
<reference evidence="1 2" key="1">
    <citation type="submission" date="2021-10" db="EMBL/GenBank/DDBJ databases">
        <title>Anaerobic single-cell dispensing facilitates the cultivation of human gut bacteria.</title>
        <authorList>
            <person name="Afrizal A."/>
        </authorList>
    </citation>
    <scope>NUCLEOTIDE SEQUENCE [LARGE SCALE GENOMIC DNA]</scope>
    <source>
        <strain evidence="1 2">CLA-AA-H200</strain>
    </source>
</reference>